<name>A0A0M0KB45_9EUKA</name>
<feature type="region of interest" description="Disordered" evidence="1">
    <location>
        <begin position="1"/>
        <end position="62"/>
    </location>
</feature>
<dbReference type="AlphaFoldDB" id="A0A0M0KB45"/>
<feature type="compositionally biased region" description="Low complexity" evidence="1">
    <location>
        <begin position="20"/>
        <end position="36"/>
    </location>
</feature>
<keyword evidence="3" id="KW-1185">Reference proteome</keyword>
<feature type="compositionally biased region" description="Low complexity" evidence="1">
    <location>
        <begin position="234"/>
        <end position="257"/>
    </location>
</feature>
<gene>
    <name evidence="2" type="ORF">Ctob_010940</name>
</gene>
<dbReference type="GO" id="GO:0005634">
    <property type="term" value="C:nucleus"/>
    <property type="evidence" value="ECO:0007669"/>
    <property type="project" value="TreeGrafter"/>
</dbReference>
<feature type="compositionally biased region" description="Polar residues" evidence="1">
    <location>
        <begin position="218"/>
        <end position="232"/>
    </location>
</feature>
<organism evidence="2 3">
    <name type="scientific">Chrysochromulina tobinii</name>
    <dbReference type="NCBI Taxonomy" id="1460289"/>
    <lineage>
        <taxon>Eukaryota</taxon>
        <taxon>Haptista</taxon>
        <taxon>Haptophyta</taxon>
        <taxon>Prymnesiophyceae</taxon>
        <taxon>Prymnesiales</taxon>
        <taxon>Chrysochromulinaceae</taxon>
        <taxon>Chrysochromulina</taxon>
    </lineage>
</organism>
<dbReference type="EMBL" id="JWZX01000738">
    <property type="protein sequence ID" value="KOO35827.1"/>
    <property type="molecule type" value="Genomic_DNA"/>
</dbReference>
<dbReference type="Pfam" id="PF07818">
    <property type="entry name" value="HCNGP"/>
    <property type="match status" value="1"/>
</dbReference>
<evidence type="ECO:0000313" key="3">
    <source>
        <dbReference type="Proteomes" id="UP000037460"/>
    </source>
</evidence>
<evidence type="ECO:0000313" key="2">
    <source>
        <dbReference type="EMBL" id="KOO35827.1"/>
    </source>
</evidence>
<dbReference type="PANTHER" id="PTHR13464:SF0">
    <property type="entry name" value="SAP30-BINDING PROTEIN"/>
    <property type="match status" value="1"/>
</dbReference>
<dbReference type="GO" id="GO:0006355">
    <property type="term" value="P:regulation of DNA-templated transcription"/>
    <property type="evidence" value="ECO:0007669"/>
    <property type="project" value="InterPro"/>
</dbReference>
<feature type="compositionally biased region" description="Basic and acidic residues" evidence="1">
    <location>
        <begin position="203"/>
        <end position="217"/>
    </location>
</feature>
<feature type="compositionally biased region" description="Basic and acidic residues" evidence="1">
    <location>
        <begin position="269"/>
        <end position="278"/>
    </location>
</feature>
<protein>
    <submittedName>
        <fullName evidence="2">Sap30-binding protein</fullName>
    </submittedName>
</protein>
<dbReference type="InterPro" id="IPR012479">
    <property type="entry name" value="SAP30BP"/>
</dbReference>
<feature type="region of interest" description="Disordered" evidence="1">
    <location>
        <begin position="90"/>
        <end position="123"/>
    </location>
</feature>
<reference evidence="3" key="1">
    <citation type="journal article" date="2015" name="PLoS Genet.">
        <title>Genome Sequence and Transcriptome Analyses of Chrysochromulina tobin: Metabolic Tools for Enhanced Algal Fitness in the Prominent Order Prymnesiales (Haptophyceae).</title>
        <authorList>
            <person name="Hovde B.T."/>
            <person name="Deodato C.R."/>
            <person name="Hunsperger H.M."/>
            <person name="Ryken S.A."/>
            <person name="Yost W."/>
            <person name="Jha R.K."/>
            <person name="Patterson J."/>
            <person name="Monnat R.J. Jr."/>
            <person name="Barlow S.B."/>
            <person name="Starkenburg S.R."/>
            <person name="Cattolico R.A."/>
        </authorList>
    </citation>
    <scope>NUCLEOTIDE SEQUENCE</scope>
    <source>
        <strain evidence="3">CCMP291</strain>
    </source>
</reference>
<feature type="region of interest" description="Disordered" evidence="1">
    <location>
        <begin position="203"/>
        <end position="290"/>
    </location>
</feature>
<dbReference type="OrthoDB" id="1714508at2759"/>
<dbReference type="PANTHER" id="PTHR13464">
    <property type="entry name" value="TRANSCRIPTIONAL REGULATOR PROTEIN HCNGP"/>
    <property type="match status" value="1"/>
</dbReference>
<dbReference type="Proteomes" id="UP000037460">
    <property type="component" value="Unassembled WGS sequence"/>
</dbReference>
<sequence>MSLVAYSETPEPMESAGDEAPASAGTSNAAAPAPASGLLSIVDYRNGDKPPMPARDLGVSLDDDDIVKSGTRRLGSVQVSIVKRSAKLAVASDADGTTSSTPDAPAPKEDVRPSFQVPPSPPGECNPKVMAKFLGFVKSSTEGNRVNDYIRNSKRFRNPDLLEKLVAFMDVVENGSNYPSEIYDPTAVEPHEFYEELERARREYEERQSRKPGERVQFHSSGLLEQQHQQQPRAAPSGAAGIGTSTAAPPAAATDASVVKRKSKWDTGGGDKKAKPSLDEVDGETVARAP</sequence>
<comment type="caution">
    <text evidence="2">The sequence shown here is derived from an EMBL/GenBank/DDBJ whole genome shotgun (WGS) entry which is preliminary data.</text>
</comment>
<evidence type="ECO:0000256" key="1">
    <source>
        <dbReference type="SAM" id="MobiDB-lite"/>
    </source>
</evidence>
<proteinExistence type="predicted"/>
<accession>A0A0M0KB45</accession>